<name>A0A8J3VJB2_9ACTN</name>
<reference evidence="1" key="1">
    <citation type="submission" date="2021-01" db="EMBL/GenBank/DDBJ databases">
        <title>Whole genome shotgun sequence of Rhizocola hellebori NBRC 109834.</title>
        <authorList>
            <person name="Komaki H."/>
            <person name="Tamura T."/>
        </authorList>
    </citation>
    <scope>NUCLEOTIDE SEQUENCE</scope>
    <source>
        <strain evidence="1">NBRC 109834</strain>
    </source>
</reference>
<evidence type="ECO:0000313" key="2">
    <source>
        <dbReference type="Proteomes" id="UP000612899"/>
    </source>
</evidence>
<sequence length="97" mass="10762">MRPRLDLAAASVMNARSDIAELAMPLRHEILQIQTLLWGLEDNEDRQILSQLIDLLSVENRPPELVVCPGCGRLLELGYAGKVTRIYKPEPVVPSSG</sequence>
<proteinExistence type="predicted"/>
<protein>
    <submittedName>
        <fullName evidence="1">Uncharacterized protein</fullName>
    </submittedName>
</protein>
<keyword evidence="2" id="KW-1185">Reference proteome</keyword>
<evidence type="ECO:0000313" key="1">
    <source>
        <dbReference type="EMBL" id="GIH07828.1"/>
    </source>
</evidence>
<gene>
    <name evidence="1" type="ORF">Rhe02_58950</name>
</gene>
<comment type="caution">
    <text evidence="1">The sequence shown here is derived from an EMBL/GenBank/DDBJ whole genome shotgun (WGS) entry which is preliminary data.</text>
</comment>
<accession>A0A8J3VJB2</accession>
<organism evidence="1 2">
    <name type="scientific">Rhizocola hellebori</name>
    <dbReference type="NCBI Taxonomy" id="1392758"/>
    <lineage>
        <taxon>Bacteria</taxon>
        <taxon>Bacillati</taxon>
        <taxon>Actinomycetota</taxon>
        <taxon>Actinomycetes</taxon>
        <taxon>Micromonosporales</taxon>
        <taxon>Micromonosporaceae</taxon>
        <taxon>Rhizocola</taxon>
    </lineage>
</organism>
<dbReference type="EMBL" id="BONY01000041">
    <property type="protein sequence ID" value="GIH07828.1"/>
    <property type="molecule type" value="Genomic_DNA"/>
</dbReference>
<dbReference type="AlphaFoldDB" id="A0A8J3VJB2"/>
<dbReference type="Proteomes" id="UP000612899">
    <property type="component" value="Unassembled WGS sequence"/>
</dbReference>